<feature type="domain" description="AB hydrolase-1" evidence="1">
    <location>
        <begin position="77"/>
        <end position="283"/>
    </location>
</feature>
<dbReference type="EMBL" id="JACHDE010000011">
    <property type="protein sequence ID" value="MBB5402967.1"/>
    <property type="molecule type" value="Genomic_DNA"/>
</dbReference>
<dbReference type="InterPro" id="IPR029058">
    <property type="entry name" value="AB_hydrolase_fold"/>
</dbReference>
<dbReference type="PANTHER" id="PTHR43689">
    <property type="entry name" value="HYDROLASE"/>
    <property type="match status" value="1"/>
</dbReference>
<organism evidence="2 3">
    <name type="scientific">Paraburkholderia youngii</name>
    <dbReference type="NCBI Taxonomy" id="2782701"/>
    <lineage>
        <taxon>Bacteria</taxon>
        <taxon>Pseudomonadati</taxon>
        <taxon>Pseudomonadota</taxon>
        <taxon>Betaproteobacteria</taxon>
        <taxon>Burkholderiales</taxon>
        <taxon>Burkholderiaceae</taxon>
        <taxon>Paraburkholderia</taxon>
    </lineage>
</organism>
<name>A0A7W8L9I2_9BURK</name>
<comment type="caution">
    <text evidence="2">The sequence shown here is derived from an EMBL/GenBank/DDBJ whole genome shotgun (WGS) entry which is preliminary data.</text>
</comment>
<evidence type="ECO:0000313" key="3">
    <source>
        <dbReference type="Proteomes" id="UP000592820"/>
    </source>
</evidence>
<dbReference type="SUPFAM" id="SSF53474">
    <property type="entry name" value="alpha/beta-Hydrolases"/>
    <property type="match status" value="1"/>
</dbReference>
<dbReference type="RefSeq" id="WP_184227494.1">
    <property type="nucleotide sequence ID" value="NZ_JACHDE010000011.1"/>
</dbReference>
<dbReference type="InterPro" id="IPR000073">
    <property type="entry name" value="AB_hydrolase_1"/>
</dbReference>
<evidence type="ECO:0000313" key="2">
    <source>
        <dbReference type="EMBL" id="MBB5402967.1"/>
    </source>
</evidence>
<gene>
    <name evidence="2" type="ORF">HDG41_005053</name>
</gene>
<evidence type="ECO:0000259" key="1">
    <source>
        <dbReference type="Pfam" id="PF12697"/>
    </source>
</evidence>
<protein>
    <submittedName>
        <fullName evidence="2">Pimeloyl-ACP methyl ester carboxylesterase</fullName>
    </submittedName>
</protein>
<accession>A0A7W8L9I2</accession>
<dbReference type="Proteomes" id="UP000592820">
    <property type="component" value="Unassembled WGS sequence"/>
</dbReference>
<dbReference type="AlphaFoldDB" id="A0A7W8L9I2"/>
<dbReference type="PANTHER" id="PTHR43689:SF8">
    <property type="entry name" value="ALPHA_BETA-HYDROLASES SUPERFAMILY PROTEIN"/>
    <property type="match status" value="1"/>
</dbReference>
<proteinExistence type="predicted"/>
<sequence length="308" mass="33673">MHRKIALVASAIAGSAAAVALLHYWGRLRQTPELTEESRLSGIRGRWVQAGPYRMFARTASPTDATATNGFAARPPVILVHGLVVSSRYMEPLALALARWFPVFAPDLPGFGESALCGRWLDLPGLADALHLWLLATGFRPAVLVGNSFGCQILTELAARHPGDVKALVLQGPTADRRARHLPVQIWRALVNGRRERPHSPAAPGRIDYAKAGLLRALATMRIMIRDRIENRLPLVRAPVLVVCGSRDPVSPREWAIEVTARLRCAQLVIIDGGTHTLNYVYPQSLALAIRQFVDALPGEPSGRMEQP</sequence>
<reference evidence="2 3" key="1">
    <citation type="submission" date="2020-08" db="EMBL/GenBank/DDBJ databases">
        <title>Genomic Encyclopedia of Type Strains, Phase IV (KMG-V): Genome sequencing to study the core and pangenomes of soil and plant-associated prokaryotes.</title>
        <authorList>
            <person name="Whitman W."/>
        </authorList>
    </citation>
    <scope>NUCLEOTIDE SEQUENCE [LARGE SCALE GENOMIC DNA]</scope>
    <source>
        <strain evidence="2 3">JPY162</strain>
    </source>
</reference>
<dbReference type="Pfam" id="PF12697">
    <property type="entry name" value="Abhydrolase_6"/>
    <property type="match status" value="1"/>
</dbReference>
<dbReference type="Gene3D" id="3.40.50.1820">
    <property type="entry name" value="alpha/beta hydrolase"/>
    <property type="match status" value="1"/>
</dbReference>
<dbReference type="PRINTS" id="PR00111">
    <property type="entry name" value="ABHYDROLASE"/>
</dbReference>